<proteinExistence type="inferred from homology"/>
<reference evidence="6 7" key="1">
    <citation type="journal article" date="2015" name="Genome Announc.">
        <title>Expanding the biotechnology potential of lactobacilli through comparative genomics of 213 strains and associated genera.</title>
        <authorList>
            <person name="Sun Z."/>
            <person name="Harris H.M."/>
            <person name="McCann A."/>
            <person name="Guo C."/>
            <person name="Argimon S."/>
            <person name="Zhang W."/>
            <person name="Yang X."/>
            <person name="Jeffery I.B."/>
            <person name="Cooney J.C."/>
            <person name="Kagawa T.F."/>
            <person name="Liu W."/>
            <person name="Song Y."/>
            <person name="Salvetti E."/>
            <person name="Wrobel A."/>
            <person name="Rasinkangas P."/>
            <person name="Parkhill J."/>
            <person name="Rea M.C."/>
            <person name="O'Sullivan O."/>
            <person name="Ritari J."/>
            <person name="Douillard F.P."/>
            <person name="Paul Ross R."/>
            <person name="Yang R."/>
            <person name="Briner A.E."/>
            <person name="Felis G.E."/>
            <person name="de Vos W.M."/>
            <person name="Barrangou R."/>
            <person name="Klaenhammer T.R."/>
            <person name="Caufield P.W."/>
            <person name="Cui Y."/>
            <person name="Zhang H."/>
            <person name="O'Toole P.W."/>
        </authorList>
    </citation>
    <scope>NUCLEOTIDE SEQUENCE [LARGE SCALE GENOMIC DNA]</scope>
    <source>
        <strain evidence="6 7">DSM 22467</strain>
    </source>
</reference>
<comment type="caution">
    <text evidence="3">Lacks conserved residue(s) required for the propagation of feature annotation.</text>
</comment>
<dbReference type="InterPro" id="IPR001792">
    <property type="entry name" value="Acylphosphatase-like_dom"/>
</dbReference>
<evidence type="ECO:0000256" key="2">
    <source>
        <dbReference type="ARBA" id="ARBA00032904"/>
    </source>
</evidence>
<accession>A0A0R2LS28</accession>
<dbReference type="EMBL" id="JQCA01000037">
    <property type="protein sequence ID" value="KRO04367.1"/>
    <property type="molecule type" value="Genomic_DNA"/>
</dbReference>
<comment type="caution">
    <text evidence="6">The sequence shown here is derived from an EMBL/GenBank/DDBJ whole genome shotgun (WGS) entry which is preliminary data.</text>
</comment>
<dbReference type="Gene3D" id="3.30.70.100">
    <property type="match status" value="1"/>
</dbReference>
<dbReference type="Proteomes" id="UP000051906">
    <property type="component" value="Unassembled WGS sequence"/>
</dbReference>
<evidence type="ECO:0000313" key="6">
    <source>
        <dbReference type="EMBL" id="KRO04367.1"/>
    </source>
</evidence>
<sequence length="57" mass="6455">MRNRRDGQVELIATGSADQLAQLVVQLKRGLTPWIVVDRLSVTPLPLHKFSDFQIII</sequence>
<evidence type="ECO:0000256" key="3">
    <source>
        <dbReference type="PROSITE-ProRule" id="PRU00520"/>
    </source>
</evidence>
<dbReference type="PATRIC" id="fig|616990.3.peg.1519"/>
<dbReference type="AlphaFoldDB" id="A0A0R2LS28"/>
<keyword evidence="7" id="KW-1185">Reference proteome</keyword>
<evidence type="ECO:0000256" key="1">
    <source>
        <dbReference type="ARBA" id="ARBA00015991"/>
    </source>
</evidence>
<name>A0A0R2LS28_9LACO</name>
<comment type="similarity">
    <text evidence="4">Belongs to the acylphosphatase family.</text>
</comment>
<feature type="domain" description="Acylphosphatase-like" evidence="5">
    <location>
        <begin position="1"/>
        <end position="57"/>
    </location>
</feature>
<dbReference type="STRING" id="616990.IV54_GL001427"/>
<gene>
    <name evidence="6" type="ORF">IV54_GL001427</name>
</gene>
<protein>
    <recommendedName>
        <fullName evidence="1">Acylphosphatase</fullName>
    </recommendedName>
    <alternativeName>
        <fullName evidence="2">Acylphosphate phosphohydrolase</fullName>
    </alternativeName>
</protein>
<evidence type="ECO:0000259" key="5">
    <source>
        <dbReference type="PROSITE" id="PS51160"/>
    </source>
</evidence>
<dbReference type="InterPro" id="IPR036046">
    <property type="entry name" value="Acylphosphatase-like_dom_sf"/>
</dbReference>
<dbReference type="PROSITE" id="PS51160">
    <property type="entry name" value="ACYLPHOSPHATASE_3"/>
    <property type="match status" value="1"/>
</dbReference>
<evidence type="ECO:0000256" key="4">
    <source>
        <dbReference type="RuleBase" id="RU004168"/>
    </source>
</evidence>
<dbReference type="SUPFAM" id="SSF54975">
    <property type="entry name" value="Acylphosphatase/BLUF domain-like"/>
    <property type="match status" value="1"/>
</dbReference>
<evidence type="ECO:0000313" key="7">
    <source>
        <dbReference type="Proteomes" id="UP000051906"/>
    </source>
</evidence>
<organism evidence="6 7">
    <name type="scientific">Levilactobacillus paucivorans</name>
    <dbReference type="NCBI Taxonomy" id="616990"/>
    <lineage>
        <taxon>Bacteria</taxon>
        <taxon>Bacillati</taxon>
        <taxon>Bacillota</taxon>
        <taxon>Bacilli</taxon>
        <taxon>Lactobacillales</taxon>
        <taxon>Lactobacillaceae</taxon>
        <taxon>Levilactobacillus</taxon>
    </lineage>
</organism>
<dbReference type="Pfam" id="PF00708">
    <property type="entry name" value="Acylphosphatase"/>
    <property type="match status" value="1"/>
</dbReference>